<dbReference type="InterPro" id="IPR011761">
    <property type="entry name" value="ATP-grasp"/>
</dbReference>
<evidence type="ECO:0000259" key="6">
    <source>
        <dbReference type="PROSITE" id="PS50975"/>
    </source>
</evidence>
<keyword evidence="1" id="KW-0436">Ligase</keyword>
<dbReference type="InterPro" id="IPR052032">
    <property type="entry name" value="ATP-dep_AA_Ligase"/>
</dbReference>
<dbReference type="InterPro" id="IPR029058">
    <property type="entry name" value="AB_hydrolase_fold"/>
</dbReference>
<name>A0A813IK72_POLGL</name>
<dbReference type="SUPFAM" id="SSF53474">
    <property type="entry name" value="alpha/beta-Hydrolases"/>
    <property type="match status" value="1"/>
</dbReference>
<dbReference type="Gene3D" id="3.40.50.20">
    <property type="match status" value="1"/>
</dbReference>
<evidence type="ECO:0000256" key="2">
    <source>
        <dbReference type="ARBA" id="ARBA00022741"/>
    </source>
</evidence>
<evidence type="ECO:0000313" key="7">
    <source>
        <dbReference type="EMBL" id="CAE8651198.1"/>
    </source>
</evidence>
<proteinExistence type="predicted"/>
<evidence type="ECO:0000256" key="3">
    <source>
        <dbReference type="ARBA" id="ARBA00022840"/>
    </source>
</evidence>
<dbReference type="Pfam" id="PF12146">
    <property type="entry name" value="Hydrolase_4"/>
    <property type="match status" value="1"/>
</dbReference>
<dbReference type="PROSITE" id="PS50975">
    <property type="entry name" value="ATP_GRASP"/>
    <property type="match status" value="1"/>
</dbReference>
<organism evidence="7 8">
    <name type="scientific">Polarella glacialis</name>
    <name type="common">Dinoflagellate</name>
    <dbReference type="NCBI Taxonomy" id="89957"/>
    <lineage>
        <taxon>Eukaryota</taxon>
        <taxon>Sar</taxon>
        <taxon>Alveolata</taxon>
        <taxon>Dinophyceae</taxon>
        <taxon>Suessiales</taxon>
        <taxon>Suessiaceae</taxon>
        <taxon>Polarella</taxon>
    </lineage>
</organism>
<dbReference type="GO" id="GO:0016874">
    <property type="term" value="F:ligase activity"/>
    <property type="evidence" value="ECO:0007669"/>
    <property type="project" value="UniProtKB-KW"/>
</dbReference>
<dbReference type="InterPro" id="IPR041472">
    <property type="entry name" value="BL00235/CARNS1_N"/>
</dbReference>
<feature type="region of interest" description="Disordered" evidence="5">
    <location>
        <begin position="337"/>
        <end position="377"/>
    </location>
</feature>
<dbReference type="SUPFAM" id="SSF56059">
    <property type="entry name" value="Glutathione synthetase ATP-binding domain-like"/>
    <property type="match status" value="1"/>
</dbReference>
<comment type="caution">
    <text evidence="7">The sequence shown here is derived from an EMBL/GenBank/DDBJ whole genome shotgun (WGS) entry which is preliminary data.</text>
</comment>
<reference evidence="7" key="1">
    <citation type="submission" date="2021-02" db="EMBL/GenBank/DDBJ databases">
        <authorList>
            <person name="Dougan E. K."/>
            <person name="Rhodes N."/>
            <person name="Thang M."/>
            <person name="Chan C."/>
        </authorList>
    </citation>
    <scope>NUCLEOTIDE SEQUENCE</scope>
</reference>
<feature type="domain" description="ATP-grasp" evidence="6">
    <location>
        <begin position="644"/>
        <end position="863"/>
    </location>
</feature>
<dbReference type="Proteomes" id="UP000626109">
    <property type="component" value="Unassembled WGS sequence"/>
</dbReference>
<keyword evidence="2 4" id="KW-0547">Nucleotide-binding</keyword>
<accession>A0A813IK72</accession>
<evidence type="ECO:0000256" key="5">
    <source>
        <dbReference type="SAM" id="MobiDB-lite"/>
    </source>
</evidence>
<dbReference type="Gene3D" id="3.30.470.20">
    <property type="entry name" value="ATP-grasp fold, B domain"/>
    <property type="match status" value="1"/>
</dbReference>
<dbReference type="Pfam" id="PF13535">
    <property type="entry name" value="ATP-grasp_4"/>
    <property type="match status" value="1"/>
</dbReference>
<gene>
    <name evidence="7" type="ORF">PGLA2088_LOCUS8926</name>
</gene>
<dbReference type="GO" id="GO:0005524">
    <property type="term" value="F:ATP binding"/>
    <property type="evidence" value="ECO:0007669"/>
    <property type="project" value="UniProtKB-UniRule"/>
</dbReference>
<dbReference type="GO" id="GO:0046872">
    <property type="term" value="F:metal ion binding"/>
    <property type="evidence" value="ECO:0007669"/>
    <property type="project" value="InterPro"/>
</dbReference>
<evidence type="ECO:0000313" key="8">
    <source>
        <dbReference type="Proteomes" id="UP000626109"/>
    </source>
</evidence>
<dbReference type="PANTHER" id="PTHR43585:SF2">
    <property type="entry name" value="ATP-GRASP ENZYME FSQD"/>
    <property type="match status" value="1"/>
</dbReference>
<evidence type="ECO:0000256" key="1">
    <source>
        <dbReference type="ARBA" id="ARBA00022598"/>
    </source>
</evidence>
<protein>
    <recommendedName>
        <fullName evidence="6">ATP-grasp domain-containing protein</fullName>
    </recommendedName>
</protein>
<dbReference type="EMBL" id="CAJNNW010009719">
    <property type="protein sequence ID" value="CAE8651198.1"/>
    <property type="molecule type" value="Genomic_DNA"/>
</dbReference>
<evidence type="ECO:0000256" key="4">
    <source>
        <dbReference type="PROSITE-ProRule" id="PRU00409"/>
    </source>
</evidence>
<dbReference type="InterPro" id="IPR022742">
    <property type="entry name" value="Hydrolase_4"/>
</dbReference>
<keyword evidence="3 4" id="KW-0067">ATP-binding</keyword>
<sequence length="962" mass="104570">MRPAAGPLAMLRGVSSLASDVAAGLQRTWLGRLPPHSPVKYGDMLPIVPPSDAVGTGSFHRSCDAKLWLFTRAWEPPDRSKAWATLMIVHGTVDHSGVYAELGERLAAQGVAVFASDLRGWGRSDGEPMYFNDIEVFTDDVLADYERIHGHGFAYAHAARHHMDKWNGLIGLSGAYQLPPANQPQMPLALVLHAAALLLPKYPCVQPFDPKLIVSDAAALHAWEQDPLASHGKVTPGYLFELLRTQARLVKELQGLDLPVLMLWGTSDQVVTKEGHRMLVDASRNDLSELMSYPGGFHNLLAEPDLKDDVISDIGDWMVKVCRQGKEKSTYRRLGEDSHAGALDRSPARAYQKSESTLDDPDLPRIGSWASPVPNSPTPFGIWGRETSVSDYASPGGPSMDFCLSLEENPQEVQKNFGPEIVTAQPRRIQEVGIGKSGQASSRRKKEGPGFHVEQLLASPGSLKQGQTLAEREVNLGRRIEKVLKELPKGASTCEKVAKTPRRLITTRGAHGQRLRRGLMEGAVIVFFTTGYEGKRFIYEKAHALGVRSVLIDSAGSWSEKLVEEGLAVKFIALDMSMSSDEVFREALKAIEALEKDPKVGAVDGVATFAELSVPVTARLAEALGLPGPAPESADMARDKHATRAALARAGLPSIKNYEICCEADVETAAKIVGFPAVLKPVSGVASVGVKKVESIAELRTAYLDRDREFRSLVISSGAIVKDDGSQGTTVGADNVIGARFLLEHYLDGDEVDIDVVMSEGEWQYAAVSDNGPTLEPYFNETWAVSPSLLPRQKQVELKELAINAVKALGFEDGIFHVECKYTTNCGPQLIEVNARMGGGPVYATNLRTWNVDLVEETLFCAAGIPARPVAPREPRECIANADVNTLKSGRLVDLNFLEPLKDREGVISFSCHVHAGEQVVGPADGLPTWLVELVVTKPTPREALDFLMTLEAEVQAKVRVA</sequence>
<dbReference type="AlphaFoldDB" id="A0A813IK72"/>
<dbReference type="PANTHER" id="PTHR43585">
    <property type="entry name" value="FUMIPYRROLE BIOSYNTHESIS PROTEIN C"/>
    <property type="match status" value="1"/>
</dbReference>
<dbReference type="Gene3D" id="3.40.50.1820">
    <property type="entry name" value="alpha/beta hydrolase"/>
    <property type="match status" value="1"/>
</dbReference>
<dbReference type="Pfam" id="PF18130">
    <property type="entry name" value="ATPgrasp_N"/>
    <property type="match status" value="1"/>
</dbReference>